<dbReference type="PIRSF" id="PIRSF039032">
    <property type="entry name" value="HigB-2"/>
    <property type="match status" value="1"/>
</dbReference>
<evidence type="ECO:0000313" key="2">
    <source>
        <dbReference type="Proteomes" id="UP000248330"/>
    </source>
</evidence>
<keyword evidence="2" id="KW-1185">Reference proteome</keyword>
<comment type="caution">
    <text evidence="1">The sequence shown here is derived from an EMBL/GenBank/DDBJ whole genome shotgun (WGS) entry which is preliminary data.</text>
</comment>
<accession>A0A318E912</accession>
<proteinExistence type="predicted"/>
<organism evidence="1 2">
    <name type="scientific">Sinimarinibacterium flocculans</name>
    <dbReference type="NCBI Taxonomy" id="985250"/>
    <lineage>
        <taxon>Bacteria</taxon>
        <taxon>Pseudomonadati</taxon>
        <taxon>Pseudomonadota</taxon>
        <taxon>Gammaproteobacteria</taxon>
        <taxon>Nevskiales</taxon>
        <taxon>Nevskiaceae</taxon>
        <taxon>Sinimarinibacterium</taxon>
    </lineage>
</organism>
<gene>
    <name evidence="1" type="ORF">C8D93_104100</name>
</gene>
<evidence type="ECO:0000313" key="1">
    <source>
        <dbReference type="EMBL" id="PXV68405.1"/>
    </source>
</evidence>
<name>A0A318E912_9GAMM</name>
<protein>
    <submittedName>
        <fullName evidence="1">RelE toxin of RelEB toxin-antitoxin system</fullName>
    </submittedName>
</protein>
<reference evidence="1 2" key="1">
    <citation type="submission" date="2018-04" db="EMBL/GenBank/DDBJ databases">
        <title>Genomic Encyclopedia of Type Strains, Phase IV (KMG-IV): sequencing the most valuable type-strain genomes for metagenomic binning, comparative biology and taxonomic classification.</title>
        <authorList>
            <person name="Goeker M."/>
        </authorList>
    </citation>
    <scope>NUCLEOTIDE SEQUENCE [LARGE SCALE GENOMIC DNA]</scope>
    <source>
        <strain evidence="1 2">DSM 104150</strain>
    </source>
</reference>
<dbReference type="AlphaFoldDB" id="A0A318E912"/>
<dbReference type="RefSeq" id="WP_245903864.1">
    <property type="nucleotide sequence ID" value="NZ_CAKZQT010000022.1"/>
</dbReference>
<sequence>MIKRMIFIETAAFSEDIKAVMPDEIYAGLQQHLASYPDSGDTIQGTGGVRKIRWNIPGTGKRGGARVIYYWRVAEGQILMLLVYTKNKKDDLSAAQKKLLKKVVENW</sequence>
<dbReference type="Proteomes" id="UP000248330">
    <property type="component" value="Unassembled WGS sequence"/>
</dbReference>
<dbReference type="EMBL" id="QICN01000004">
    <property type="protein sequence ID" value="PXV68405.1"/>
    <property type="molecule type" value="Genomic_DNA"/>
</dbReference>
<dbReference type="Pfam" id="PF06296">
    <property type="entry name" value="RelE"/>
    <property type="match status" value="1"/>
</dbReference>
<dbReference type="InterPro" id="IPR009387">
    <property type="entry name" value="HigB-2"/>
</dbReference>